<sequence length="145" mass="15460">MIREQLARTDPAFTHPDSSSFTRPGRQWSGFLFFGTETGISCRIVSYVMCEGNIPGLPTTDTDDGYAGRGACALATKLTHSTSPDPYSLFRRGGQCPPFADTVLKPGQSLSIGSASCRVDDGDVVACTDFQGHGFVLQPSGSRAF</sequence>
<evidence type="ECO:0000313" key="2">
    <source>
        <dbReference type="Proteomes" id="UP000195331"/>
    </source>
</evidence>
<dbReference type="Proteomes" id="UP000195331">
    <property type="component" value="Chromosome"/>
</dbReference>
<dbReference type="EMBL" id="CP020809">
    <property type="protein sequence ID" value="ART68406.1"/>
    <property type="molecule type" value="Genomic_DNA"/>
</dbReference>
<dbReference type="KEGG" id="mdx:BTO20_07280"/>
<evidence type="ECO:0000313" key="1">
    <source>
        <dbReference type="EMBL" id="ART68406.1"/>
    </source>
</evidence>
<keyword evidence="2" id="KW-1185">Reference proteome</keyword>
<dbReference type="AlphaFoldDB" id="A0A1Y0BZW3"/>
<name>A0A1Y0BZW3_9MYCO</name>
<gene>
    <name evidence="1" type="ORF">BTO20_07280</name>
</gene>
<accession>A0A1Y0BZW3</accession>
<organism evidence="1 2">
    <name type="scientific">Mycobacterium dioxanotrophicus</name>
    <dbReference type="NCBI Taxonomy" id="482462"/>
    <lineage>
        <taxon>Bacteria</taxon>
        <taxon>Bacillati</taxon>
        <taxon>Actinomycetota</taxon>
        <taxon>Actinomycetes</taxon>
        <taxon>Mycobacteriales</taxon>
        <taxon>Mycobacteriaceae</taxon>
        <taxon>Mycobacterium</taxon>
    </lineage>
</organism>
<reference evidence="1 2" key="1">
    <citation type="submission" date="2017-04" db="EMBL/GenBank/DDBJ databases">
        <title>Whole Genome Sequence of 1,4-Dioxane Degrading Bacterium Mycobacterium dioxanotrophicus PH-06.</title>
        <authorList>
            <person name="He Y."/>
        </authorList>
    </citation>
    <scope>NUCLEOTIDE SEQUENCE [LARGE SCALE GENOMIC DNA]</scope>
    <source>
        <strain evidence="1 2">PH-06</strain>
    </source>
</reference>
<protein>
    <submittedName>
        <fullName evidence="1">Uncharacterized protein</fullName>
    </submittedName>
</protein>
<proteinExistence type="predicted"/>